<feature type="compositionally biased region" description="Polar residues" evidence="1">
    <location>
        <begin position="416"/>
        <end position="427"/>
    </location>
</feature>
<dbReference type="GO" id="GO:0031507">
    <property type="term" value="P:heterochromatin formation"/>
    <property type="evidence" value="ECO:0007669"/>
    <property type="project" value="TreeGrafter"/>
</dbReference>
<feature type="compositionally biased region" description="Low complexity" evidence="1">
    <location>
        <begin position="94"/>
        <end position="113"/>
    </location>
</feature>
<feature type="compositionally biased region" description="Low complexity" evidence="1">
    <location>
        <begin position="328"/>
        <end position="350"/>
    </location>
</feature>
<evidence type="ECO:0000313" key="3">
    <source>
        <dbReference type="EMBL" id="MDE49833.1"/>
    </source>
</evidence>
<dbReference type="AlphaFoldDB" id="A0A6G1SIU4"/>
<dbReference type="Gene3D" id="2.30.30.490">
    <property type="match status" value="1"/>
</dbReference>
<dbReference type="EMBL" id="GGYP01005062">
    <property type="protein sequence ID" value="MDE49833.1"/>
    <property type="molecule type" value="Transcribed_RNA"/>
</dbReference>
<feature type="domain" description="BAH" evidence="2">
    <location>
        <begin position="495"/>
        <end position="648"/>
    </location>
</feature>
<evidence type="ECO:0000259" key="2">
    <source>
        <dbReference type="PROSITE" id="PS51038"/>
    </source>
</evidence>
<feature type="compositionally biased region" description="Low complexity" evidence="1">
    <location>
        <begin position="378"/>
        <end position="391"/>
    </location>
</feature>
<accession>A0A6G1SIU4</accession>
<proteinExistence type="predicted"/>
<dbReference type="InterPro" id="IPR001025">
    <property type="entry name" value="BAH_dom"/>
</dbReference>
<sequence>MSRPAKSERSGANSKGRPKRRAATNYLYKYQLAGDPNRIEENALKKALQESLEEQKITSPKTMITPNKTNTNKTGQSKDSISQKTRAIINSSTNSSDVSKGSNNSSSTTNTSSDSRDLSTYNGGAVNKRLRSNASLPSVTPTISKRAKLTTNGHCNSSNHKRCDNSDTCVLAASPVPSFNGAITRTYSRSQHQELQRQNCDVNPRSSTPIAATKKLVATNDNRAGSKEPAVSASTQTSNNIRPEVSLTRNTTTNDRTKSKDDPKSSKVQTQKNDMGNIDKSGDATKFEQSPPVQHQYLKLKRESKNYAYAKMTALKVNTGKSYYLGFSKSSSSSSKKGSPVGILNNNNTNKYTGKTSLKGFNKTDTSRSVGGSEHRSNNNSLDSPSPNSMPKNSRQQEKSSRSFQGLHPAVKMSIPKNNLSATSQGLHKNDRSFNHTLDLSRNQNQASVNVAKKRVVQGSWSLLGVPEEKILYIRDDEPPKRLICYPAIKHLEGDVIQVRDSVLLRSGAKQTDLPYIAKVCAFWEDAETGGVMMSLFWYYRPEHTEEGRKPHHLIDEIFASRHRDADSVECIEDKCYVLTFNEYCRYRKRCKMEQVNTSWSLTDVTIPVSNESYPRRNRIPDSSVNPELVFCCRQIYDSRSRRLIKNPLINTKYGNI</sequence>
<protein>
    <submittedName>
        <fullName evidence="3">Bromo adjacent y domain-containing 1 protein</fullName>
    </submittedName>
</protein>
<feature type="region of interest" description="Disordered" evidence="1">
    <location>
        <begin position="190"/>
        <end position="295"/>
    </location>
</feature>
<feature type="region of interest" description="Disordered" evidence="1">
    <location>
        <begin position="52"/>
        <end position="143"/>
    </location>
</feature>
<evidence type="ECO:0000256" key="1">
    <source>
        <dbReference type="SAM" id="MobiDB-lite"/>
    </source>
</evidence>
<feature type="region of interest" description="Disordered" evidence="1">
    <location>
        <begin position="328"/>
        <end position="433"/>
    </location>
</feature>
<reference evidence="3" key="1">
    <citation type="submission" date="2018-10" db="EMBL/GenBank/DDBJ databases">
        <title>Transcriptome assembly of Aceria tosichella (Wheat curl mite) Type 2.</title>
        <authorList>
            <person name="Scully E.D."/>
            <person name="Geib S.M."/>
            <person name="Palmer N.A."/>
            <person name="Gupta A.K."/>
            <person name="Sarath G."/>
            <person name="Tatineni S."/>
        </authorList>
    </citation>
    <scope>NUCLEOTIDE SEQUENCE</scope>
    <source>
        <strain evidence="3">LincolnNE</strain>
    </source>
</reference>
<dbReference type="PROSITE" id="PS51038">
    <property type="entry name" value="BAH"/>
    <property type="match status" value="1"/>
</dbReference>
<organism evidence="3">
    <name type="scientific">Aceria tosichella</name>
    <name type="common">wheat curl mite</name>
    <dbReference type="NCBI Taxonomy" id="561515"/>
    <lineage>
        <taxon>Eukaryota</taxon>
        <taxon>Metazoa</taxon>
        <taxon>Ecdysozoa</taxon>
        <taxon>Arthropoda</taxon>
        <taxon>Chelicerata</taxon>
        <taxon>Arachnida</taxon>
        <taxon>Acari</taxon>
        <taxon>Acariformes</taxon>
        <taxon>Trombidiformes</taxon>
        <taxon>Prostigmata</taxon>
        <taxon>Eupodina</taxon>
        <taxon>Eriophyoidea</taxon>
        <taxon>Eriophyidae</taxon>
        <taxon>Eriophyinae</taxon>
        <taxon>Aceriini</taxon>
        <taxon>Aceria</taxon>
    </lineage>
</organism>
<name>A0A6G1SIU4_9ACAR</name>
<dbReference type="GO" id="GO:0045892">
    <property type="term" value="P:negative regulation of DNA-templated transcription"/>
    <property type="evidence" value="ECO:0007669"/>
    <property type="project" value="TreeGrafter"/>
</dbReference>
<dbReference type="InterPro" id="IPR043151">
    <property type="entry name" value="BAH_sf"/>
</dbReference>
<dbReference type="Pfam" id="PF01426">
    <property type="entry name" value="BAH"/>
    <property type="match status" value="1"/>
</dbReference>
<dbReference type="GO" id="GO:0005677">
    <property type="term" value="C:chromatin silencing complex"/>
    <property type="evidence" value="ECO:0007669"/>
    <property type="project" value="TreeGrafter"/>
</dbReference>
<feature type="compositionally biased region" description="Polar residues" evidence="1">
    <location>
        <begin position="57"/>
        <end position="93"/>
    </location>
</feature>
<feature type="compositionally biased region" description="Polar residues" evidence="1">
    <location>
        <begin position="232"/>
        <end position="254"/>
    </location>
</feature>
<dbReference type="SMART" id="SM00439">
    <property type="entry name" value="BAH"/>
    <property type="match status" value="1"/>
</dbReference>
<dbReference type="GO" id="GO:0003682">
    <property type="term" value="F:chromatin binding"/>
    <property type="evidence" value="ECO:0007669"/>
    <property type="project" value="InterPro"/>
</dbReference>
<gene>
    <name evidence="3" type="primary">Bahd1</name>
    <name evidence="3" type="ORF">g.6996</name>
</gene>
<feature type="region of interest" description="Disordered" evidence="1">
    <location>
        <begin position="1"/>
        <end position="24"/>
    </location>
</feature>
<feature type="compositionally biased region" description="Polar residues" evidence="1">
    <location>
        <begin position="132"/>
        <end position="143"/>
    </location>
</feature>
<dbReference type="InterPro" id="IPR053032">
    <property type="entry name" value="BAH_domain-containing"/>
</dbReference>
<feature type="compositionally biased region" description="Basic and acidic residues" evidence="1">
    <location>
        <begin position="255"/>
        <end position="265"/>
    </location>
</feature>
<dbReference type="PANTHER" id="PTHR46576:SF1">
    <property type="entry name" value="BROMO ADJACENT HOMOLOGY DOMAIN-CONTAINING 1 PROTEIN"/>
    <property type="match status" value="1"/>
</dbReference>
<dbReference type="PANTHER" id="PTHR46576">
    <property type="entry name" value="BROMO ADJACENT HOMOLOGY DOMAIN-CONTAINING 1 PROTEIN"/>
    <property type="match status" value="1"/>
</dbReference>
<feature type="compositionally biased region" description="Polar residues" evidence="1">
    <location>
        <begin position="196"/>
        <end position="210"/>
    </location>
</feature>
<dbReference type="GO" id="GO:0000976">
    <property type="term" value="F:transcription cis-regulatory region binding"/>
    <property type="evidence" value="ECO:0007669"/>
    <property type="project" value="TreeGrafter"/>
</dbReference>